<keyword evidence="4" id="KW-1185">Reference proteome</keyword>
<dbReference type="EMBL" id="QBKT01000001">
    <property type="protein sequence ID" value="PTX63795.1"/>
    <property type="molecule type" value="Genomic_DNA"/>
</dbReference>
<dbReference type="GO" id="GO:0003677">
    <property type="term" value="F:DNA binding"/>
    <property type="evidence" value="ECO:0007669"/>
    <property type="project" value="InterPro"/>
</dbReference>
<reference evidence="3 4" key="1">
    <citation type="submission" date="2018-04" db="EMBL/GenBank/DDBJ databases">
        <title>Genomic Encyclopedia of Archaeal and Bacterial Type Strains, Phase II (KMG-II): from individual species to whole genera.</title>
        <authorList>
            <person name="Goeker M."/>
        </authorList>
    </citation>
    <scope>NUCLEOTIDE SEQUENCE [LARGE SCALE GENOMIC DNA]</scope>
    <source>
        <strain evidence="3 4">DSM 25731</strain>
    </source>
</reference>
<keyword evidence="1" id="KW-0812">Transmembrane</keyword>
<gene>
    <name evidence="3" type="ORF">C8N46_101403</name>
</gene>
<dbReference type="Gene3D" id="2.40.50.1020">
    <property type="entry name" value="LytTr DNA-binding domain"/>
    <property type="match status" value="1"/>
</dbReference>
<protein>
    <submittedName>
        <fullName evidence="3">LytTR family transcriptional regulator</fullName>
    </submittedName>
</protein>
<proteinExistence type="predicted"/>
<organism evidence="3 4">
    <name type="scientific">Kordia periserrulae</name>
    <dbReference type="NCBI Taxonomy" id="701523"/>
    <lineage>
        <taxon>Bacteria</taxon>
        <taxon>Pseudomonadati</taxon>
        <taxon>Bacteroidota</taxon>
        <taxon>Flavobacteriia</taxon>
        <taxon>Flavobacteriales</taxon>
        <taxon>Flavobacteriaceae</taxon>
        <taxon>Kordia</taxon>
    </lineage>
</organism>
<comment type="caution">
    <text evidence="3">The sequence shown here is derived from an EMBL/GenBank/DDBJ whole genome shotgun (WGS) entry which is preliminary data.</text>
</comment>
<accession>A0A2T6C676</accession>
<dbReference type="InterPro" id="IPR007492">
    <property type="entry name" value="LytTR_DNA-bd_dom"/>
</dbReference>
<dbReference type="SMART" id="SM00850">
    <property type="entry name" value="LytTR"/>
    <property type="match status" value="1"/>
</dbReference>
<dbReference type="AlphaFoldDB" id="A0A2T6C676"/>
<evidence type="ECO:0000259" key="2">
    <source>
        <dbReference type="SMART" id="SM00850"/>
    </source>
</evidence>
<feature type="transmembrane region" description="Helical" evidence="1">
    <location>
        <begin position="35"/>
        <end position="56"/>
    </location>
</feature>
<keyword evidence="1" id="KW-0472">Membrane</keyword>
<feature type="domain" description="HTH LytTR-type" evidence="2">
    <location>
        <begin position="151"/>
        <end position="250"/>
    </location>
</feature>
<sequence>MIGFFIGFWLFLFFYYVEPFDMYQLPRNERTLAVFGYSVIGVLTYIITIPIQRFLYKSAGKWSFLQEGLFILSMLLISGGIGYLFFKFILLENDPYAHSFSYFFFQQVIPTVFLILPVMIFLRWLFSEKTIVQEPASIKEPTIVIKGENKAEVLHIKESELVFIESANNYVKVCYLLDGELKSELFRNKISAMQKQFPFLLKTHRSFLINPVHFLEWKRDAAQTILILKPNVTEIPVSKTYKKALVAKFINPAE</sequence>
<name>A0A2T6C676_9FLAO</name>
<evidence type="ECO:0000313" key="4">
    <source>
        <dbReference type="Proteomes" id="UP000244090"/>
    </source>
</evidence>
<evidence type="ECO:0000313" key="3">
    <source>
        <dbReference type="EMBL" id="PTX63795.1"/>
    </source>
</evidence>
<feature type="transmembrane region" description="Helical" evidence="1">
    <location>
        <begin position="68"/>
        <end position="90"/>
    </location>
</feature>
<feature type="transmembrane region" description="Helical" evidence="1">
    <location>
        <begin position="102"/>
        <end position="126"/>
    </location>
</feature>
<dbReference type="Proteomes" id="UP000244090">
    <property type="component" value="Unassembled WGS sequence"/>
</dbReference>
<keyword evidence="1" id="KW-1133">Transmembrane helix</keyword>
<evidence type="ECO:0000256" key="1">
    <source>
        <dbReference type="SAM" id="Phobius"/>
    </source>
</evidence>
<dbReference type="Pfam" id="PF04397">
    <property type="entry name" value="LytTR"/>
    <property type="match status" value="1"/>
</dbReference>